<name>A0AAI9EN40_YERFR</name>
<gene>
    <name evidence="1" type="ORF">ERS008524_00939</name>
</gene>
<evidence type="ECO:0000313" key="2">
    <source>
        <dbReference type="Proteomes" id="UP000046784"/>
    </source>
</evidence>
<sequence>MATGVMTSERELDFFSTIYYLSPFEGINGPPYLAEVRCN</sequence>
<dbReference type="Proteomes" id="UP000046784">
    <property type="component" value="Unassembled WGS sequence"/>
</dbReference>
<dbReference type="AlphaFoldDB" id="A0AAI9EN40"/>
<accession>A0AAI9EN40</accession>
<organism evidence="1 2">
    <name type="scientific">Yersinia frederiksenii</name>
    <dbReference type="NCBI Taxonomy" id="29484"/>
    <lineage>
        <taxon>Bacteria</taxon>
        <taxon>Pseudomonadati</taxon>
        <taxon>Pseudomonadota</taxon>
        <taxon>Gammaproteobacteria</taxon>
        <taxon>Enterobacterales</taxon>
        <taxon>Yersiniaceae</taxon>
        <taxon>Yersinia</taxon>
    </lineage>
</organism>
<protein>
    <submittedName>
        <fullName evidence="1">Uncharacterized protein</fullName>
    </submittedName>
</protein>
<proteinExistence type="predicted"/>
<reference evidence="1 2" key="1">
    <citation type="submission" date="2015-03" db="EMBL/GenBank/DDBJ databases">
        <authorList>
            <consortium name="Pathogen Informatics"/>
            <person name="Murphy D."/>
        </authorList>
    </citation>
    <scope>NUCLEOTIDE SEQUENCE [LARGE SCALE GENOMIC DNA]</scope>
    <source>
        <strain evidence="1 2">3400/83</strain>
    </source>
</reference>
<dbReference type="EMBL" id="CGCB01000003">
    <property type="protein sequence ID" value="CFQ91386.1"/>
    <property type="molecule type" value="Genomic_DNA"/>
</dbReference>
<evidence type="ECO:0000313" key="1">
    <source>
        <dbReference type="EMBL" id="CFQ91386.1"/>
    </source>
</evidence>
<comment type="caution">
    <text evidence="1">The sequence shown here is derived from an EMBL/GenBank/DDBJ whole genome shotgun (WGS) entry which is preliminary data.</text>
</comment>